<gene>
    <name evidence="4" type="ORF">BSTOLATCC_MIC7189</name>
</gene>
<dbReference type="AlphaFoldDB" id="A0AAU9IBE8"/>
<feature type="compositionally biased region" description="Polar residues" evidence="1">
    <location>
        <begin position="577"/>
        <end position="590"/>
    </location>
</feature>
<feature type="domain" description="TORTIFOLIA1/TORL1-2 C-terminal" evidence="2">
    <location>
        <begin position="945"/>
        <end position="1056"/>
    </location>
</feature>
<evidence type="ECO:0000313" key="4">
    <source>
        <dbReference type="EMBL" id="CAG9312663.1"/>
    </source>
</evidence>
<dbReference type="InterPro" id="IPR033337">
    <property type="entry name" value="TORTIFOLIA1/SINE1-2"/>
</dbReference>
<protein>
    <submittedName>
        <fullName evidence="4">Uncharacterized protein</fullName>
    </submittedName>
</protein>
<feature type="region of interest" description="Disordered" evidence="1">
    <location>
        <begin position="569"/>
        <end position="590"/>
    </location>
</feature>
<name>A0AAU9IBE8_9CILI</name>
<organism evidence="4 5">
    <name type="scientific">Blepharisma stoltei</name>
    <dbReference type="NCBI Taxonomy" id="1481888"/>
    <lineage>
        <taxon>Eukaryota</taxon>
        <taxon>Sar</taxon>
        <taxon>Alveolata</taxon>
        <taxon>Ciliophora</taxon>
        <taxon>Postciliodesmatophora</taxon>
        <taxon>Heterotrichea</taxon>
        <taxon>Heterotrichida</taxon>
        <taxon>Blepharismidae</taxon>
        <taxon>Blepharisma</taxon>
    </lineage>
</organism>
<dbReference type="InterPro" id="IPR016024">
    <property type="entry name" value="ARM-type_fold"/>
</dbReference>
<evidence type="ECO:0000256" key="1">
    <source>
        <dbReference type="SAM" id="MobiDB-lite"/>
    </source>
</evidence>
<dbReference type="Pfam" id="PF24713">
    <property type="entry name" value="TOR1L1_C"/>
    <property type="match status" value="1"/>
</dbReference>
<dbReference type="PANTHER" id="PTHR31355">
    <property type="entry name" value="MICROTUBULE-ASSOCIATED PROTEIN TORTIFOLIA1"/>
    <property type="match status" value="1"/>
</dbReference>
<evidence type="ECO:0000259" key="3">
    <source>
        <dbReference type="Pfam" id="PF24714"/>
    </source>
</evidence>
<feature type="region of interest" description="Disordered" evidence="1">
    <location>
        <begin position="604"/>
        <end position="672"/>
    </location>
</feature>
<dbReference type="GO" id="GO:0005874">
    <property type="term" value="C:microtubule"/>
    <property type="evidence" value="ECO:0007669"/>
    <property type="project" value="InterPro"/>
</dbReference>
<dbReference type="EMBL" id="CAJZBQ010000008">
    <property type="protein sequence ID" value="CAG9312663.1"/>
    <property type="molecule type" value="Genomic_DNA"/>
</dbReference>
<feature type="compositionally biased region" description="Basic and acidic residues" evidence="1">
    <location>
        <begin position="626"/>
        <end position="655"/>
    </location>
</feature>
<keyword evidence="5" id="KW-1185">Reference proteome</keyword>
<dbReference type="Pfam" id="PF24714">
    <property type="entry name" value="TOR1L1_N"/>
    <property type="match status" value="1"/>
</dbReference>
<proteinExistence type="predicted"/>
<dbReference type="PANTHER" id="PTHR31355:SF7">
    <property type="entry name" value="MICROTUBULE-ASSOCIATED PROTEIN TORTIFOLIA1"/>
    <property type="match status" value="1"/>
</dbReference>
<dbReference type="Proteomes" id="UP001162131">
    <property type="component" value="Unassembled WGS sequence"/>
</dbReference>
<reference evidence="4" key="1">
    <citation type="submission" date="2021-09" db="EMBL/GenBank/DDBJ databases">
        <authorList>
            <consortium name="AG Swart"/>
            <person name="Singh M."/>
            <person name="Singh A."/>
            <person name="Seah K."/>
            <person name="Emmerich C."/>
        </authorList>
    </citation>
    <scope>NUCLEOTIDE SEQUENCE</scope>
    <source>
        <strain evidence="4">ATCC30299</strain>
    </source>
</reference>
<dbReference type="SUPFAM" id="SSF48371">
    <property type="entry name" value="ARM repeat"/>
    <property type="match status" value="1"/>
</dbReference>
<comment type="caution">
    <text evidence="4">The sequence shown here is derived from an EMBL/GenBank/DDBJ whole genome shotgun (WGS) entry which is preliminary data.</text>
</comment>
<accession>A0AAU9IBE8</accession>
<dbReference type="InterPro" id="IPR057600">
    <property type="entry name" value="TORTIFOLIA1/SINE1-2_N"/>
</dbReference>
<feature type="domain" description="TORTIFOLIA1/SINE1-2 N-terminal" evidence="3">
    <location>
        <begin position="58"/>
        <end position="349"/>
    </location>
</feature>
<evidence type="ECO:0000259" key="2">
    <source>
        <dbReference type="Pfam" id="PF24713"/>
    </source>
</evidence>
<evidence type="ECO:0000313" key="5">
    <source>
        <dbReference type="Proteomes" id="UP001162131"/>
    </source>
</evidence>
<dbReference type="GO" id="GO:0008017">
    <property type="term" value="F:microtubule binding"/>
    <property type="evidence" value="ECO:0007669"/>
    <property type="project" value="InterPro"/>
</dbReference>
<feature type="compositionally biased region" description="Polar residues" evidence="1">
    <location>
        <begin position="657"/>
        <end position="667"/>
    </location>
</feature>
<sequence length="1067" mass="122488">MEEEPKINSFDMIKELHEEHKSPFENSEIEEMQKKLKISRKKQEDFKYKSVLSQELMQELKQKFQNSLNKLNSIDTRDVATREVRLLIERNSSMEALKIYIGCLSEHRKAKSPLAREQEVLLLGYISQVYEDRLIEDKNSPLRILVRLAEIIQMYFKDLNRKVHEAAAISMCMIYKFSLPKNSQQIVFTFMFEPLNSILLSGIDVQAQQAAALVIFKWAELLVQEKDIEILYELLQRTIGLFLKLRADFADLVSAIGLMIETIGFQAITESIILLLSKLIQYLKCTSNYGHLLKIEACRLLYFISVYLRENGGFELEQVFFDVINALKDVRTDKLPLVQTSAREALKGWELLISEPKILKKSDLKDSIELPQIKQQPKSIFPNHFKNIRNLVKIQKEKSQKANFPIVEKGQKWGISKHGFLKRGSGQFSYIESEGVVDINRALDKRPSVKEYLQKRINSAPPRESVEILFKKDHQLSVYKRHEAIQEENMDLFVEEKIAGDERVAPWKKEEENKFEKPIESGNNLKNSGEFIIRKKTVPKVPATLTGEENPKEPQEVYFLHERQESQFVSPDGYQKMKSQNSISEFKPTPSSLLTHSVELKSSLDGDSKLKNPQVTPDSSISYSKSDIKEKIDSRSAKESSQELEKKPLKNEINVKESLSSPRSVNLESIKKANPDTGLRAIKFEDPPIQNEEIGSQISRDNQLPIEKAKINAGLIWKASGNQNSSEKIQQIEYFKPAPKAKKLEIQQQSQIFNYIPKKQENKQKDNRQAADGLKNSKIKENIEFSQQFIDSLENIEKFELKKSFIHPAQSDNENITNFNEAFKKSCYELQGQMEQDFDLMANKLGQIEGRIDSAQEALYLLSAYNELSSKEEEIIEKTSPKAMWTQTLISTEIQTSFINHYKEENKAKISHKNSLSSQNSNKSIQVEPTEFSIENKNPQDILARTWSSTIKNLDAKNVNTAYKSILDTGDDIYLLRLMHKTGPCLRKFSENTARAVLKRLGLILNSNFIENIGLNWILESIELGHIKSISSDEKAQLVEALDKMSCINDEEGQMASELSTYIQADI</sequence>
<dbReference type="InterPro" id="IPR057599">
    <property type="entry name" value="TORTIFOLIA1/TORL1-2_C"/>
</dbReference>